<feature type="active site" evidence="12">
    <location>
        <position position="230"/>
    </location>
</feature>
<keyword evidence="6" id="KW-0677">Repeat</keyword>
<keyword evidence="9 12" id="KW-0472">Membrane</keyword>
<dbReference type="InterPro" id="IPR027379">
    <property type="entry name" value="CLS_N"/>
</dbReference>
<feature type="active site" evidence="12">
    <location>
        <position position="410"/>
    </location>
</feature>
<keyword evidence="5 12" id="KW-0812">Transmembrane</keyword>
<proteinExistence type="inferred from homology"/>
<keyword evidence="7 12" id="KW-1133">Transmembrane helix</keyword>
<name>A0A917SGT8_9ACTN</name>
<feature type="transmembrane region" description="Helical" evidence="12">
    <location>
        <begin position="7"/>
        <end position="31"/>
    </location>
</feature>
<sequence length="490" mass="54879">MSGSEVVNIIALIVAIVLLVNIVGAIITLFLERRDTASLWAWILVLTLIPVLGFVLYLFIGRRITKTKIFRLLDGSETGHSKAGKQQLAEVGRHEYEFVNAVSRSNVELATLLMNDDVGSLSHNNAVTVFDDGAEKFEALINDIRSATDHVHVLYYIFRSDLIGTRVLEALIERAEAGVAVRLCFDAYGGRGIAKKHLKLLRAAGGEAYPFFPNNFGPVNFRVNFRTHRKIAVIDGRVGYVGGFNVGDEYVTPTKKFGYWRDTHLRIEGSAVESLQTRLLMDWNVAAPKDRRVGHDPRYFPVVETSPGDVAVQIASSGPDSEWEWIKYGYLKAIHEANESIRIQTPYFMPDAAVMDALKIASLSGVDVHLMIPDKPDHPLVYPATLSYADELAKVGVNVHIYEGGFLHAKTLLIDDEVASVGTANFDYRSFRLNFEVNAFIYDVELGKRMAAIYERDLLYCRTFDHDQIYRRPFVGHMKEAVSRLVAPLL</sequence>
<accession>A0A917SGT8</accession>
<dbReference type="NCBIfam" id="TIGR04265">
    <property type="entry name" value="bac_cardiolipin"/>
    <property type="match status" value="1"/>
</dbReference>
<dbReference type="Gene3D" id="3.30.870.10">
    <property type="entry name" value="Endonuclease Chain A"/>
    <property type="match status" value="2"/>
</dbReference>
<feature type="domain" description="PLD phosphodiesterase" evidence="14">
    <location>
        <begin position="223"/>
        <end position="250"/>
    </location>
</feature>
<feature type="transmembrane region" description="Helical" evidence="12">
    <location>
        <begin position="37"/>
        <end position="60"/>
    </location>
</feature>
<dbReference type="Pfam" id="PF13396">
    <property type="entry name" value="PLDc_N"/>
    <property type="match status" value="1"/>
</dbReference>
<dbReference type="AlphaFoldDB" id="A0A917SGT8"/>
<keyword evidence="11 12" id="KW-1208">Phospholipid metabolism</keyword>
<evidence type="ECO:0000259" key="14">
    <source>
        <dbReference type="PROSITE" id="PS50035"/>
    </source>
</evidence>
<evidence type="ECO:0000313" key="16">
    <source>
        <dbReference type="Proteomes" id="UP000613840"/>
    </source>
</evidence>
<organism evidence="15 16">
    <name type="scientific">Microlunatus endophyticus</name>
    <dbReference type="NCBI Taxonomy" id="1716077"/>
    <lineage>
        <taxon>Bacteria</taxon>
        <taxon>Bacillati</taxon>
        <taxon>Actinomycetota</taxon>
        <taxon>Actinomycetes</taxon>
        <taxon>Propionibacteriales</taxon>
        <taxon>Propionibacteriaceae</taxon>
        <taxon>Microlunatus</taxon>
    </lineage>
</organism>
<comment type="similarity">
    <text evidence="12">Belongs to the phospholipase D family. Cardiolipin synthase subfamily.</text>
</comment>
<evidence type="ECO:0000256" key="3">
    <source>
        <dbReference type="ARBA" id="ARBA00022516"/>
    </source>
</evidence>
<evidence type="ECO:0000256" key="13">
    <source>
        <dbReference type="NCBIfam" id="TIGR04265"/>
    </source>
</evidence>
<evidence type="ECO:0000256" key="11">
    <source>
        <dbReference type="ARBA" id="ARBA00023264"/>
    </source>
</evidence>
<dbReference type="Pfam" id="PF13091">
    <property type="entry name" value="PLDc_2"/>
    <property type="match status" value="2"/>
</dbReference>
<dbReference type="GO" id="GO:0008808">
    <property type="term" value="F:cardiolipin synthase activity"/>
    <property type="evidence" value="ECO:0007669"/>
    <property type="project" value="UniProtKB-UniRule"/>
</dbReference>
<dbReference type="PANTHER" id="PTHR21248">
    <property type="entry name" value="CARDIOLIPIN SYNTHASE"/>
    <property type="match status" value="1"/>
</dbReference>
<keyword evidence="2 12" id="KW-1003">Cell membrane</keyword>
<dbReference type="CDD" id="cd09112">
    <property type="entry name" value="PLDc_CLS_2"/>
    <property type="match status" value="1"/>
</dbReference>
<evidence type="ECO:0000256" key="12">
    <source>
        <dbReference type="HAMAP-Rule" id="MF_01916"/>
    </source>
</evidence>
<feature type="domain" description="PLD phosphodiesterase" evidence="14">
    <location>
        <begin position="403"/>
        <end position="430"/>
    </location>
</feature>
<feature type="active site" evidence="12">
    <location>
        <position position="408"/>
    </location>
</feature>
<evidence type="ECO:0000256" key="10">
    <source>
        <dbReference type="ARBA" id="ARBA00023209"/>
    </source>
</evidence>
<dbReference type="Proteomes" id="UP000613840">
    <property type="component" value="Unassembled WGS sequence"/>
</dbReference>
<dbReference type="SMART" id="SM00155">
    <property type="entry name" value="PLDc"/>
    <property type="match status" value="2"/>
</dbReference>
<evidence type="ECO:0000256" key="8">
    <source>
        <dbReference type="ARBA" id="ARBA00023098"/>
    </source>
</evidence>
<feature type="active site" evidence="12">
    <location>
        <position position="415"/>
    </location>
</feature>
<evidence type="ECO:0000313" key="15">
    <source>
        <dbReference type="EMBL" id="GGL78226.1"/>
    </source>
</evidence>
<dbReference type="CDD" id="cd09110">
    <property type="entry name" value="PLDc_CLS_1"/>
    <property type="match status" value="1"/>
</dbReference>
<keyword evidence="4 12" id="KW-0808">Transferase</keyword>
<comment type="subcellular location">
    <subcellularLocation>
        <location evidence="1 12">Cell membrane</location>
        <topology evidence="1 12">Multi-pass membrane protein</topology>
    </subcellularLocation>
</comment>
<evidence type="ECO:0000256" key="2">
    <source>
        <dbReference type="ARBA" id="ARBA00022475"/>
    </source>
</evidence>
<keyword evidence="8 12" id="KW-0443">Lipid metabolism</keyword>
<dbReference type="InterPro" id="IPR025202">
    <property type="entry name" value="PLD-like_dom"/>
</dbReference>
<dbReference type="EC" id="2.7.8.-" evidence="12 13"/>
<dbReference type="GO" id="GO:0032049">
    <property type="term" value="P:cardiolipin biosynthetic process"/>
    <property type="evidence" value="ECO:0007669"/>
    <property type="project" value="UniProtKB-UniRule"/>
</dbReference>
<dbReference type="InterPro" id="IPR022924">
    <property type="entry name" value="Cardiolipin_synthase"/>
</dbReference>
<evidence type="ECO:0000256" key="5">
    <source>
        <dbReference type="ARBA" id="ARBA00022692"/>
    </source>
</evidence>
<dbReference type="PROSITE" id="PS50035">
    <property type="entry name" value="PLD"/>
    <property type="match status" value="2"/>
</dbReference>
<dbReference type="InterPro" id="IPR030874">
    <property type="entry name" value="Cardiolipin_synth_Firmi"/>
</dbReference>
<comment type="function">
    <text evidence="12">Catalyzes the reversible phosphatidyl group transfer from one phosphatidylglycerol molecule to another to form cardiolipin (CL) (diphosphatidylglycerol) and glycerol.</text>
</comment>
<evidence type="ECO:0000256" key="1">
    <source>
        <dbReference type="ARBA" id="ARBA00004651"/>
    </source>
</evidence>
<dbReference type="HAMAP" id="MF_01916">
    <property type="entry name" value="Cardiolipin_synth_Cls"/>
    <property type="match status" value="1"/>
</dbReference>
<reference evidence="15" key="2">
    <citation type="submission" date="2020-09" db="EMBL/GenBank/DDBJ databases">
        <authorList>
            <person name="Sun Q."/>
            <person name="Zhou Y."/>
        </authorList>
    </citation>
    <scope>NUCLEOTIDE SEQUENCE</scope>
    <source>
        <strain evidence="15">CGMCC 4.7306</strain>
    </source>
</reference>
<evidence type="ECO:0000256" key="6">
    <source>
        <dbReference type="ARBA" id="ARBA00022737"/>
    </source>
</evidence>
<keyword evidence="10 12" id="KW-0594">Phospholipid biosynthesis</keyword>
<dbReference type="EMBL" id="BMMZ01000013">
    <property type="protein sequence ID" value="GGL78226.1"/>
    <property type="molecule type" value="Genomic_DNA"/>
</dbReference>
<keyword evidence="3 12" id="KW-0444">Lipid biosynthesis</keyword>
<dbReference type="SUPFAM" id="SSF56024">
    <property type="entry name" value="Phospholipase D/nuclease"/>
    <property type="match status" value="2"/>
</dbReference>
<keyword evidence="16" id="KW-1185">Reference proteome</keyword>
<dbReference type="GO" id="GO:0005886">
    <property type="term" value="C:plasma membrane"/>
    <property type="evidence" value="ECO:0007669"/>
    <property type="project" value="UniProtKB-SubCell"/>
</dbReference>
<protein>
    <recommendedName>
        <fullName evidence="12 13">Cardiolipin synthase</fullName>
        <shortName evidence="12">CL synthase</shortName>
        <ecNumber evidence="12 13">2.7.8.-</ecNumber>
    </recommendedName>
</protein>
<evidence type="ECO:0000256" key="7">
    <source>
        <dbReference type="ARBA" id="ARBA00022989"/>
    </source>
</evidence>
<feature type="active site" evidence="12">
    <location>
        <position position="228"/>
    </location>
</feature>
<evidence type="ECO:0000256" key="9">
    <source>
        <dbReference type="ARBA" id="ARBA00023136"/>
    </source>
</evidence>
<gene>
    <name evidence="15" type="primary">clsA</name>
    <name evidence="15" type="ORF">GCM10011575_40690</name>
</gene>
<comment type="caution">
    <text evidence="15">The sequence shown here is derived from an EMBL/GenBank/DDBJ whole genome shotgun (WGS) entry which is preliminary data.</text>
</comment>
<comment type="catalytic activity">
    <reaction evidence="12">
        <text>2 a 1,2-diacyl-sn-glycero-3-phospho-(1'-sn-glycerol) = a cardiolipin + glycerol</text>
        <dbReference type="Rhea" id="RHEA:31451"/>
        <dbReference type="ChEBI" id="CHEBI:17754"/>
        <dbReference type="ChEBI" id="CHEBI:62237"/>
        <dbReference type="ChEBI" id="CHEBI:64716"/>
    </reaction>
</comment>
<dbReference type="RefSeq" id="WP_188897274.1">
    <property type="nucleotide sequence ID" value="NZ_BMMZ01000013.1"/>
</dbReference>
<evidence type="ECO:0000256" key="4">
    <source>
        <dbReference type="ARBA" id="ARBA00022679"/>
    </source>
</evidence>
<feature type="active site" evidence="12">
    <location>
        <position position="235"/>
    </location>
</feature>
<dbReference type="InterPro" id="IPR001736">
    <property type="entry name" value="PLipase_D/transphosphatidylase"/>
</dbReference>
<dbReference type="PANTHER" id="PTHR21248:SF22">
    <property type="entry name" value="PHOSPHOLIPASE D"/>
    <property type="match status" value="1"/>
</dbReference>
<reference evidence="15" key="1">
    <citation type="journal article" date="2014" name="Int. J. Syst. Evol. Microbiol.">
        <title>Complete genome sequence of Corynebacterium casei LMG S-19264T (=DSM 44701T), isolated from a smear-ripened cheese.</title>
        <authorList>
            <consortium name="US DOE Joint Genome Institute (JGI-PGF)"/>
            <person name="Walter F."/>
            <person name="Albersmeier A."/>
            <person name="Kalinowski J."/>
            <person name="Ruckert C."/>
        </authorList>
    </citation>
    <scope>NUCLEOTIDE SEQUENCE</scope>
    <source>
        <strain evidence="15">CGMCC 4.7306</strain>
    </source>
</reference>